<name>A0A158L0P3_9BURK</name>
<dbReference type="AlphaFoldDB" id="A0A158L0P3"/>
<dbReference type="RefSeq" id="WP_061152021.1">
    <property type="nucleotide sequence ID" value="NZ_FCOM02000081.1"/>
</dbReference>
<organism evidence="1 2">
    <name type="scientific">Caballeronia arvi</name>
    <dbReference type="NCBI Taxonomy" id="1777135"/>
    <lineage>
        <taxon>Bacteria</taxon>
        <taxon>Pseudomonadati</taxon>
        <taxon>Pseudomonadota</taxon>
        <taxon>Betaproteobacteria</taxon>
        <taxon>Burkholderiales</taxon>
        <taxon>Burkholderiaceae</taxon>
        <taxon>Caballeronia</taxon>
    </lineage>
</organism>
<comment type="caution">
    <text evidence="1">The sequence shown here is derived from an EMBL/GenBank/DDBJ whole genome shotgun (WGS) entry which is preliminary data.</text>
</comment>
<evidence type="ECO:0000313" key="1">
    <source>
        <dbReference type="EMBL" id="SAL86944.1"/>
    </source>
</evidence>
<evidence type="ECO:0000313" key="2">
    <source>
        <dbReference type="Proteomes" id="UP000055019"/>
    </source>
</evidence>
<sequence length="72" mass="7793">MPALPDDRFHRLTIVQRSIGIDTRDGTQRPDARILTVLVRGAVVHAVTGNQGMNYDTFSSVEGDPGIGVTET</sequence>
<protein>
    <submittedName>
        <fullName evidence="1">Uncharacterized protein</fullName>
    </submittedName>
</protein>
<dbReference type="Proteomes" id="UP000055019">
    <property type="component" value="Unassembled WGS sequence"/>
</dbReference>
<gene>
    <name evidence="1" type="ORF">AWB74_07908</name>
</gene>
<dbReference type="EMBL" id="FCOM02000081">
    <property type="protein sequence ID" value="SAL86944.1"/>
    <property type="molecule type" value="Genomic_DNA"/>
</dbReference>
<reference evidence="1" key="1">
    <citation type="submission" date="2016-01" db="EMBL/GenBank/DDBJ databases">
        <authorList>
            <person name="Peeters C."/>
        </authorList>
    </citation>
    <scope>NUCLEOTIDE SEQUENCE [LARGE SCALE GENOMIC DNA]</scope>
    <source>
        <strain evidence="1">LMG 29317</strain>
    </source>
</reference>
<proteinExistence type="predicted"/>
<keyword evidence="2" id="KW-1185">Reference proteome</keyword>
<accession>A0A158L0P3</accession>